<dbReference type="Pfam" id="PF09990">
    <property type="entry name" value="DUF2231"/>
    <property type="match status" value="1"/>
</dbReference>
<feature type="domain" description="DUF2231" evidence="2">
    <location>
        <begin position="22"/>
        <end position="158"/>
    </location>
</feature>
<name>A0ABV6RX60_9GAMM</name>
<protein>
    <submittedName>
        <fullName evidence="3">DUF2231 domain-containing protein</fullName>
    </submittedName>
</protein>
<keyword evidence="1" id="KW-0472">Membrane</keyword>
<organism evidence="3 4">
    <name type="scientific">Lysobacter korlensis</name>
    <dbReference type="NCBI Taxonomy" id="553636"/>
    <lineage>
        <taxon>Bacteria</taxon>
        <taxon>Pseudomonadati</taxon>
        <taxon>Pseudomonadota</taxon>
        <taxon>Gammaproteobacteria</taxon>
        <taxon>Lysobacterales</taxon>
        <taxon>Lysobacteraceae</taxon>
        <taxon>Lysobacter</taxon>
    </lineage>
</organism>
<feature type="transmembrane region" description="Helical" evidence="1">
    <location>
        <begin position="62"/>
        <end position="82"/>
    </location>
</feature>
<keyword evidence="1" id="KW-0812">Transmembrane</keyword>
<dbReference type="InterPro" id="IPR019251">
    <property type="entry name" value="DUF2231_TM"/>
</dbReference>
<proteinExistence type="predicted"/>
<dbReference type="EMBL" id="JBHLTG010000007">
    <property type="protein sequence ID" value="MFC0681174.1"/>
    <property type="molecule type" value="Genomic_DNA"/>
</dbReference>
<feature type="transmembrane region" description="Helical" evidence="1">
    <location>
        <begin position="94"/>
        <end position="114"/>
    </location>
</feature>
<keyword evidence="4" id="KW-1185">Reference proteome</keyword>
<accession>A0ABV6RX60</accession>
<evidence type="ECO:0000259" key="2">
    <source>
        <dbReference type="Pfam" id="PF09990"/>
    </source>
</evidence>
<comment type="caution">
    <text evidence="3">The sequence shown here is derived from an EMBL/GenBank/DDBJ whole genome shotgun (WGS) entry which is preliminary data.</text>
</comment>
<dbReference type="RefSeq" id="WP_386673547.1">
    <property type="nucleotide sequence ID" value="NZ_JBHLTG010000007.1"/>
</dbReference>
<sequence>MSDLSALRRAKRPRTPLAGPYGHPFHAMLVTVPIGAWTGALVFDLVSFFSGDPEAFVRGAKWLVGIGVIGALVAAVFGLMDLSILTRGTKARRVALTHMALNIAAIVLFAVSFLLRLNGPQEGPAVAGFVAALVGFAAVGASGFLGGELTYRHGVRVADEETQAQAHR</sequence>
<feature type="transmembrane region" description="Helical" evidence="1">
    <location>
        <begin position="21"/>
        <end position="42"/>
    </location>
</feature>
<gene>
    <name evidence="3" type="ORF">ACFFGH_25375</name>
</gene>
<dbReference type="Proteomes" id="UP001589896">
    <property type="component" value="Unassembled WGS sequence"/>
</dbReference>
<feature type="transmembrane region" description="Helical" evidence="1">
    <location>
        <begin position="126"/>
        <end position="146"/>
    </location>
</feature>
<evidence type="ECO:0000313" key="3">
    <source>
        <dbReference type="EMBL" id="MFC0681174.1"/>
    </source>
</evidence>
<reference evidence="3 4" key="1">
    <citation type="submission" date="2024-09" db="EMBL/GenBank/DDBJ databases">
        <authorList>
            <person name="Sun Q."/>
            <person name="Mori K."/>
        </authorList>
    </citation>
    <scope>NUCLEOTIDE SEQUENCE [LARGE SCALE GENOMIC DNA]</scope>
    <source>
        <strain evidence="3 4">KCTC 23076</strain>
    </source>
</reference>
<evidence type="ECO:0000313" key="4">
    <source>
        <dbReference type="Proteomes" id="UP001589896"/>
    </source>
</evidence>
<keyword evidence="1" id="KW-1133">Transmembrane helix</keyword>
<evidence type="ECO:0000256" key="1">
    <source>
        <dbReference type="SAM" id="Phobius"/>
    </source>
</evidence>